<protein>
    <submittedName>
        <fullName evidence="1">Uncharacterized protein</fullName>
    </submittedName>
</protein>
<sequence length="50" mass="5958">SETRLNRSTVLVTVQCREMNELMIEGKCDRDIKYKQNMNYIFIIQAAMCR</sequence>
<organism evidence="1">
    <name type="scientific">Arion vulgaris</name>
    <dbReference type="NCBI Taxonomy" id="1028688"/>
    <lineage>
        <taxon>Eukaryota</taxon>
        <taxon>Metazoa</taxon>
        <taxon>Spiralia</taxon>
        <taxon>Lophotrochozoa</taxon>
        <taxon>Mollusca</taxon>
        <taxon>Gastropoda</taxon>
        <taxon>Heterobranchia</taxon>
        <taxon>Euthyneura</taxon>
        <taxon>Panpulmonata</taxon>
        <taxon>Eupulmonata</taxon>
        <taxon>Stylommatophora</taxon>
        <taxon>Helicina</taxon>
        <taxon>Arionoidea</taxon>
        <taxon>Arionidae</taxon>
        <taxon>Arion</taxon>
    </lineage>
</organism>
<dbReference type="AlphaFoldDB" id="A0A0B6Y2V8"/>
<proteinExistence type="predicted"/>
<feature type="non-terminal residue" evidence="1">
    <location>
        <position position="1"/>
    </location>
</feature>
<dbReference type="EMBL" id="HACG01003777">
    <property type="protein sequence ID" value="CEK50642.1"/>
    <property type="molecule type" value="Transcribed_RNA"/>
</dbReference>
<reference evidence="1" key="1">
    <citation type="submission" date="2014-12" db="EMBL/GenBank/DDBJ databases">
        <title>Insight into the proteome of Arion vulgaris.</title>
        <authorList>
            <person name="Aradska J."/>
            <person name="Bulat T."/>
            <person name="Smidak R."/>
            <person name="Sarate P."/>
            <person name="Gangsoo J."/>
            <person name="Sialana F."/>
            <person name="Bilban M."/>
            <person name="Lubec G."/>
        </authorList>
    </citation>
    <scope>NUCLEOTIDE SEQUENCE</scope>
    <source>
        <tissue evidence="1">Skin</tissue>
    </source>
</reference>
<gene>
    <name evidence="1" type="primary">ORF11330</name>
</gene>
<accession>A0A0B6Y2V8</accession>
<evidence type="ECO:0000313" key="1">
    <source>
        <dbReference type="EMBL" id="CEK50642.1"/>
    </source>
</evidence>
<name>A0A0B6Y2V8_9EUPU</name>